<feature type="transmembrane region" description="Helical" evidence="1">
    <location>
        <begin position="115"/>
        <end position="141"/>
    </location>
</feature>
<dbReference type="PANTHER" id="PTHR34300">
    <property type="entry name" value="QUEUOSINE PRECURSOR TRANSPORTER-RELATED"/>
    <property type="match status" value="1"/>
</dbReference>
<dbReference type="OrthoDB" id="7065604at2"/>
<dbReference type="HAMAP" id="MF_02088">
    <property type="entry name" value="Q_prec_transport"/>
    <property type="match status" value="1"/>
</dbReference>
<evidence type="ECO:0000313" key="2">
    <source>
        <dbReference type="EMBL" id="ARJ69579.1"/>
    </source>
</evidence>
<dbReference type="PANTHER" id="PTHR34300:SF1">
    <property type="entry name" value="QUEUOSINE PRECURSOR TRANSPORTER"/>
    <property type="match status" value="1"/>
</dbReference>
<reference evidence="2 3" key="1">
    <citation type="submission" date="2017-03" db="EMBL/GenBank/DDBJ databases">
        <title>Genome sequence of Paracoccus contaminans isolated from a water microcosm.</title>
        <authorList>
            <person name="Aurass P."/>
            <person name="Karste S."/>
            <person name="Trost E."/>
            <person name="Glaeser S.P."/>
            <person name="Kaempfer P."/>
            <person name="Flieger A."/>
        </authorList>
    </citation>
    <scope>NUCLEOTIDE SEQUENCE [LARGE SCALE GENOMIC DNA]</scope>
    <source>
        <strain evidence="3">RKI 16-01929T\LMG 29738T\CCM 8701T\CIP 111112T</strain>
    </source>
</reference>
<comment type="similarity">
    <text evidence="1">Belongs to the vitamin uptake transporter (VUT/ECF) (TC 2.A.88) family. Q precursor transporter subfamily.</text>
</comment>
<dbReference type="GO" id="GO:0005886">
    <property type="term" value="C:plasma membrane"/>
    <property type="evidence" value="ECO:0007669"/>
    <property type="project" value="UniProtKB-SubCell"/>
</dbReference>
<keyword evidence="1" id="KW-1133">Transmembrane helix</keyword>
<keyword evidence="1" id="KW-1003">Cell membrane</keyword>
<dbReference type="NCBIfam" id="TIGR00697">
    <property type="entry name" value="queuosine precursor transporter"/>
    <property type="match status" value="1"/>
</dbReference>
<keyword evidence="1" id="KW-0997">Cell inner membrane</keyword>
<dbReference type="RefSeq" id="WP_085377694.1">
    <property type="nucleotide sequence ID" value="NZ_CP020612.1"/>
</dbReference>
<dbReference type="Proteomes" id="UP000193017">
    <property type="component" value="Chromosome"/>
</dbReference>
<keyword evidence="1" id="KW-0812">Transmembrane</keyword>
<feature type="transmembrane region" description="Helical" evidence="1">
    <location>
        <begin position="29"/>
        <end position="47"/>
    </location>
</feature>
<keyword evidence="3" id="KW-1185">Reference proteome</keyword>
<evidence type="ECO:0000256" key="1">
    <source>
        <dbReference type="HAMAP-Rule" id="MF_02088"/>
    </source>
</evidence>
<evidence type="ECO:0000313" key="3">
    <source>
        <dbReference type="Proteomes" id="UP000193017"/>
    </source>
</evidence>
<dbReference type="InterPro" id="IPR003744">
    <property type="entry name" value="YhhQ"/>
</dbReference>
<gene>
    <name evidence="2" type="ORF">B0A89_08030</name>
</gene>
<keyword evidence="1" id="KW-0813">Transport</keyword>
<dbReference type="AlphaFoldDB" id="A0A1W6CXS3"/>
<dbReference type="STRING" id="1945662.B0A89_08030"/>
<comment type="function">
    <text evidence="1">Involved in the import of queuosine (Q) precursors, required for Q precursor salvage.</text>
</comment>
<feature type="transmembrane region" description="Helical" evidence="1">
    <location>
        <begin position="59"/>
        <end position="77"/>
    </location>
</feature>
<protein>
    <recommendedName>
        <fullName evidence="1">Probable queuosine precursor transporter</fullName>
        <shortName evidence="1">Q precursor transporter</shortName>
    </recommendedName>
</protein>
<feature type="transmembrane region" description="Helical" evidence="1">
    <location>
        <begin position="161"/>
        <end position="184"/>
    </location>
</feature>
<sequence length="203" mass="21730">MRPLVPAILAMAAVVLSSNILVQFRLGDWLTWGALTYPVAFLVTDLTNRFRGVGAARKVVLAGFLFGAVCSLVAAGLDKTTLRIAAASGIAFLTAQLIDVTVFDRLRRKAWWKAPFLSTLAGSVIDTVLFFSIAFGTMLPADINTGWANEAVPLLGLGHDVPLWVSLGLADWLTKMTLALLALVPYRGAVNKILAAHAENPLT</sequence>
<dbReference type="EMBL" id="CP020612">
    <property type="protein sequence ID" value="ARJ69579.1"/>
    <property type="molecule type" value="Genomic_DNA"/>
</dbReference>
<name>A0A1W6CXS3_9RHOB</name>
<dbReference type="GO" id="GO:0022857">
    <property type="term" value="F:transmembrane transporter activity"/>
    <property type="evidence" value="ECO:0007669"/>
    <property type="project" value="UniProtKB-UniRule"/>
</dbReference>
<keyword evidence="1" id="KW-0472">Membrane</keyword>
<dbReference type="KEGG" id="pcon:B0A89_08030"/>
<accession>A0A1W6CXS3</accession>
<feature type="transmembrane region" description="Helical" evidence="1">
    <location>
        <begin position="83"/>
        <end position="103"/>
    </location>
</feature>
<dbReference type="Pfam" id="PF02592">
    <property type="entry name" value="Vut_1"/>
    <property type="match status" value="1"/>
</dbReference>
<organism evidence="2 3">
    <name type="scientific">Paracoccus contaminans</name>
    <dbReference type="NCBI Taxonomy" id="1945662"/>
    <lineage>
        <taxon>Bacteria</taxon>
        <taxon>Pseudomonadati</taxon>
        <taxon>Pseudomonadota</taxon>
        <taxon>Alphaproteobacteria</taxon>
        <taxon>Rhodobacterales</taxon>
        <taxon>Paracoccaceae</taxon>
        <taxon>Paracoccus</taxon>
    </lineage>
</organism>
<comment type="subcellular location">
    <subcellularLocation>
        <location evidence="1">Cell inner membrane</location>
        <topology evidence="1">Multi-pass membrane protein</topology>
    </subcellularLocation>
</comment>
<proteinExistence type="inferred from homology"/>